<organism evidence="7 8">
    <name type="scientific">Cohnella cellulosilytica</name>
    <dbReference type="NCBI Taxonomy" id="986710"/>
    <lineage>
        <taxon>Bacteria</taxon>
        <taxon>Bacillati</taxon>
        <taxon>Bacillota</taxon>
        <taxon>Bacilli</taxon>
        <taxon>Bacillales</taxon>
        <taxon>Paenibacillaceae</taxon>
        <taxon>Cohnella</taxon>
    </lineage>
</organism>
<dbReference type="Pfam" id="PF00881">
    <property type="entry name" value="Nitroreductase"/>
    <property type="match status" value="1"/>
</dbReference>
<dbReference type="Proteomes" id="UP001596378">
    <property type="component" value="Unassembled WGS sequence"/>
</dbReference>
<evidence type="ECO:0000256" key="2">
    <source>
        <dbReference type="ARBA" id="ARBA00022630"/>
    </source>
</evidence>
<evidence type="ECO:0000256" key="1">
    <source>
        <dbReference type="ARBA" id="ARBA00008366"/>
    </source>
</evidence>
<dbReference type="NCBIfam" id="NF008033">
    <property type="entry name" value="PRK10765.1"/>
    <property type="match status" value="1"/>
</dbReference>
<keyword evidence="5" id="KW-0521">NADP</keyword>
<dbReference type="EMBL" id="JBHTAI010000002">
    <property type="protein sequence ID" value="MFC7147498.1"/>
    <property type="molecule type" value="Genomic_DNA"/>
</dbReference>
<accession>A0ABW2F2R8</accession>
<dbReference type="InterPro" id="IPR029479">
    <property type="entry name" value="Nitroreductase"/>
</dbReference>
<dbReference type="RefSeq" id="WP_378051176.1">
    <property type="nucleotide sequence ID" value="NZ_JBHMDN010000033.1"/>
</dbReference>
<name>A0ABW2F2R8_9BACL</name>
<keyword evidence="3 5" id="KW-0288">FMN</keyword>
<gene>
    <name evidence="7" type="primary">nfsA</name>
    <name evidence="7" type="ORF">ACFQMJ_03030</name>
</gene>
<keyword evidence="2 5" id="KW-0285">Flavoprotein</keyword>
<reference evidence="8" key="1">
    <citation type="journal article" date="2019" name="Int. J. Syst. Evol. Microbiol.">
        <title>The Global Catalogue of Microorganisms (GCM) 10K type strain sequencing project: providing services to taxonomists for standard genome sequencing and annotation.</title>
        <authorList>
            <consortium name="The Broad Institute Genomics Platform"/>
            <consortium name="The Broad Institute Genome Sequencing Center for Infectious Disease"/>
            <person name="Wu L."/>
            <person name="Ma J."/>
        </authorList>
    </citation>
    <scope>NUCLEOTIDE SEQUENCE [LARGE SCALE GENOMIC DNA]</scope>
    <source>
        <strain evidence="8">KCTC 12907</strain>
    </source>
</reference>
<comment type="similarity">
    <text evidence="1 5">Belongs to the flavin oxidoreductase frp family.</text>
</comment>
<protein>
    <submittedName>
        <fullName evidence="7">Oxygen-insensitive NADPH nitroreductase</fullName>
    </submittedName>
</protein>
<evidence type="ECO:0000313" key="7">
    <source>
        <dbReference type="EMBL" id="MFC7147498.1"/>
    </source>
</evidence>
<proteinExistence type="inferred from homology"/>
<evidence type="ECO:0000256" key="4">
    <source>
        <dbReference type="ARBA" id="ARBA00023002"/>
    </source>
</evidence>
<sequence>MNDTIRLLQNHRSIRKFLTTPVERDKLDAILQSGQMASTSSNMQAYSIIGIEDAELRKQLASLCGNQIYVEQCPVFLVWCADLHRLSAVAALHGTEAQADTTEYFVIATVDTALAAQNAAIAAESLGLGVVYIGGIRNRISEVADLLQLPERVYPVFGMCLGYPDQAPVLRPRLPLAAVYHQDAYRIDSELPAVAEYDETTREYMTARSQGRTSRSWSEQMAEKMGNPSRLHMQSFLTKKGFLKR</sequence>
<dbReference type="CDD" id="cd02146">
    <property type="entry name" value="NfsA-like"/>
    <property type="match status" value="1"/>
</dbReference>
<comment type="caution">
    <text evidence="7">The sequence shown here is derived from an EMBL/GenBank/DDBJ whole genome shotgun (WGS) entry which is preliminary data.</text>
</comment>
<dbReference type="InterPro" id="IPR000415">
    <property type="entry name" value="Nitroreductase-like"/>
</dbReference>
<evidence type="ECO:0000256" key="5">
    <source>
        <dbReference type="PIRNR" id="PIRNR005426"/>
    </source>
</evidence>
<dbReference type="Gene3D" id="3.40.109.10">
    <property type="entry name" value="NADH Oxidase"/>
    <property type="match status" value="1"/>
</dbReference>
<keyword evidence="8" id="KW-1185">Reference proteome</keyword>
<evidence type="ECO:0000256" key="3">
    <source>
        <dbReference type="ARBA" id="ARBA00022643"/>
    </source>
</evidence>
<dbReference type="PANTHER" id="PTHR43425">
    <property type="entry name" value="OXYGEN-INSENSITIVE NADPH NITROREDUCTASE"/>
    <property type="match status" value="1"/>
</dbReference>
<keyword evidence="4 5" id="KW-0560">Oxidoreductase</keyword>
<dbReference type="InterPro" id="IPR016446">
    <property type="entry name" value="Flavin_OxRdtase_Frp"/>
</dbReference>
<dbReference type="SUPFAM" id="SSF55469">
    <property type="entry name" value="FMN-dependent nitroreductase-like"/>
    <property type="match status" value="1"/>
</dbReference>
<evidence type="ECO:0000313" key="8">
    <source>
        <dbReference type="Proteomes" id="UP001596378"/>
    </source>
</evidence>
<dbReference type="PIRSF" id="PIRSF005426">
    <property type="entry name" value="Frp"/>
    <property type="match status" value="1"/>
</dbReference>
<feature type="domain" description="Nitroreductase" evidence="6">
    <location>
        <begin position="9"/>
        <end position="163"/>
    </location>
</feature>
<evidence type="ECO:0000259" key="6">
    <source>
        <dbReference type="Pfam" id="PF00881"/>
    </source>
</evidence>
<dbReference type="PANTHER" id="PTHR43425:SF2">
    <property type="entry name" value="OXYGEN-INSENSITIVE NADPH NITROREDUCTASE"/>
    <property type="match status" value="1"/>
</dbReference>